<feature type="domain" description="Guanylate cyclase" evidence="2">
    <location>
        <begin position="230"/>
        <end position="339"/>
    </location>
</feature>
<evidence type="ECO:0000256" key="1">
    <source>
        <dbReference type="SAM" id="MobiDB-lite"/>
    </source>
</evidence>
<evidence type="ECO:0000313" key="4">
    <source>
        <dbReference type="Proteomes" id="UP000234206"/>
    </source>
</evidence>
<dbReference type="RefSeq" id="WP_101849953.1">
    <property type="nucleotide sequence ID" value="NZ_PKIZ01000018.1"/>
</dbReference>
<dbReference type="GO" id="GO:0009190">
    <property type="term" value="P:cyclic nucleotide biosynthetic process"/>
    <property type="evidence" value="ECO:0007669"/>
    <property type="project" value="InterPro"/>
</dbReference>
<proteinExistence type="predicted"/>
<dbReference type="GO" id="GO:0035556">
    <property type="term" value="P:intracellular signal transduction"/>
    <property type="evidence" value="ECO:0007669"/>
    <property type="project" value="InterPro"/>
</dbReference>
<evidence type="ECO:0000259" key="2">
    <source>
        <dbReference type="PROSITE" id="PS50125"/>
    </source>
</evidence>
<dbReference type="SUPFAM" id="SSF55073">
    <property type="entry name" value="Nucleotide cyclase"/>
    <property type="match status" value="1"/>
</dbReference>
<dbReference type="EMBL" id="PKIZ01000018">
    <property type="protein sequence ID" value="PKZ41140.1"/>
    <property type="molecule type" value="Genomic_DNA"/>
</dbReference>
<evidence type="ECO:0000313" key="3">
    <source>
        <dbReference type="EMBL" id="PKZ41140.1"/>
    </source>
</evidence>
<dbReference type="Gene3D" id="3.30.70.1230">
    <property type="entry name" value="Nucleotide cyclase"/>
    <property type="match status" value="1"/>
</dbReference>
<dbReference type="InterPro" id="IPR001054">
    <property type="entry name" value="A/G_cyclase"/>
</dbReference>
<dbReference type="InterPro" id="IPR029787">
    <property type="entry name" value="Nucleotide_cyclase"/>
</dbReference>
<dbReference type="OrthoDB" id="310836at2"/>
<dbReference type="CDD" id="cd07302">
    <property type="entry name" value="CHD"/>
    <property type="match status" value="1"/>
</dbReference>
<feature type="region of interest" description="Disordered" evidence="1">
    <location>
        <begin position="1"/>
        <end position="35"/>
    </location>
</feature>
<dbReference type="SMART" id="SM00044">
    <property type="entry name" value="CYCc"/>
    <property type="match status" value="1"/>
</dbReference>
<name>A0A2I1P949_9MICO</name>
<dbReference type="Proteomes" id="UP000234206">
    <property type="component" value="Unassembled WGS sequence"/>
</dbReference>
<feature type="compositionally biased region" description="Basic and acidic residues" evidence="1">
    <location>
        <begin position="1"/>
        <end position="11"/>
    </location>
</feature>
<dbReference type="AlphaFoldDB" id="A0A2I1P949"/>
<dbReference type="Pfam" id="PF00211">
    <property type="entry name" value="Guanylate_cyc"/>
    <property type="match status" value="1"/>
</dbReference>
<reference evidence="3 4" key="1">
    <citation type="submission" date="2017-12" db="EMBL/GenBank/DDBJ databases">
        <title>Phylogenetic diversity of female urinary microbiome.</title>
        <authorList>
            <person name="Thomas-White K."/>
            <person name="Wolfe A.J."/>
        </authorList>
    </citation>
    <scope>NUCLEOTIDE SEQUENCE [LARGE SCALE GENOMIC DNA]</scope>
    <source>
        <strain evidence="3 4">UMB1298</strain>
    </source>
</reference>
<sequence length="404" mass="44542">MERMRDVRPVHGEQPFLNHSLPSALPPHRPAEVADPPARTMDAIAERIIGRRRTMRRGEVARHAGVPLRVARRFWRALGFQNARAEDTVFSNADLEALTVARRLLGRYEIDEDVLISLMRGIGTTTERLATWQVEVVAERLQDAERYRREPRRELGAWDHPDASVVADGTEGLAERVTPEVAEATGVVLADLADDLERLVGYTWRRHLTASLSTLFADASSELAAGVNRSVGFADMVSFSERVARSSDVEIARLVTRFEELVVDVVRRYRGRVVKTIGDEVLYQALDPRSAVLIAHDLVRAANEDPMLPPLRVGVATGRVLLRLGDVYGDTVNRAARLTTNAAAGTVLTDPETAVALAHDPAWRFAVLEPRTLHGIGPVTPHHLLSVPPGASARGHLTFGESHE</sequence>
<protein>
    <submittedName>
        <fullName evidence="3">Adenylate/guanylate cyclase domain-containing protein</fullName>
    </submittedName>
</protein>
<accession>A0A2I1P949</accession>
<gene>
    <name evidence="3" type="ORF">CYJ76_09405</name>
</gene>
<organism evidence="3 4">
    <name type="scientific">Kytococcus schroeteri</name>
    <dbReference type="NCBI Taxonomy" id="138300"/>
    <lineage>
        <taxon>Bacteria</taxon>
        <taxon>Bacillati</taxon>
        <taxon>Actinomycetota</taxon>
        <taxon>Actinomycetes</taxon>
        <taxon>Micrococcales</taxon>
        <taxon>Kytococcaceae</taxon>
        <taxon>Kytococcus</taxon>
    </lineage>
</organism>
<dbReference type="GO" id="GO:0004016">
    <property type="term" value="F:adenylate cyclase activity"/>
    <property type="evidence" value="ECO:0007669"/>
    <property type="project" value="UniProtKB-ARBA"/>
</dbReference>
<keyword evidence="4" id="KW-1185">Reference proteome</keyword>
<comment type="caution">
    <text evidence="3">The sequence shown here is derived from an EMBL/GenBank/DDBJ whole genome shotgun (WGS) entry which is preliminary data.</text>
</comment>
<dbReference type="PROSITE" id="PS50125">
    <property type="entry name" value="GUANYLATE_CYCLASE_2"/>
    <property type="match status" value="1"/>
</dbReference>